<organism evidence="2 3">
    <name type="scientific">Neolewinella maritima</name>
    <dbReference type="NCBI Taxonomy" id="1383882"/>
    <lineage>
        <taxon>Bacteria</taxon>
        <taxon>Pseudomonadati</taxon>
        <taxon>Bacteroidota</taxon>
        <taxon>Saprospiria</taxon>
        <taxon>Saprospirales</taxon>
        <taxon>Lewinellaceae</taxon>
        <taxon>Neolewinella</taxon>
    </lineage>
</organism>
<keyword evidence="3" id="KW-1185">Reference proteome</keyword>
<sequence length="603" mass="68730">MKRRSRAALIACYVLIVLTQLYYPKWQYVGGDATISYDVSGYYMYLPAVFIYHDLRELRFLPELVAKYRMSEAADQAFTTPEGHRVLKYSAGMAIMYAPFFALAHGFAVLSSAYPADGFSLPYQVALSLASLLISFAGLYALLTLLRRYYSESVCAVTLLIITFATNYLNYSALDGALSHNYLFTLYACLLLACDRLYRDPENPPTRTFVLIGLLVGMMALIRPTEILAASIPLLWSLRLTPSGVVQRAKFFTQNSLRIAMAVLICLAIGSIQLLYWKYAAGHWLVYSYQEQGFDWSTPHLTEGILSYRAGWLTYTPVMWFALLGFLPLGFRRQGTFAASLLHTLAFIYVAFSWSVWWYGGSLGQRTMVQLYPVLAFPLAAMVSWVSHRPLWLSTAFAALCLLCTAHNLWFTHQAHRGGLFVAEWMNKPYYWRTLFTFKKDTDNFLLLDNPEFFRGTPKRIDTLYVNDFENESARSCDGLSPRIGNRAYCMSDTVQFTPEYHIPGPFARRQWIRVSADMVSSASRWDVHNSTQLVLRFYRGGVVHKERLHRLHRVLNDEPARSVMLEARAPWDGADEVRVMLWNGGATQPPVLIDNLIVTTLE</sequence>
<evidence type="ECO:0008006" key="4">
    <source>
        <dbReference type="Google" id="ProtNLM"/>
    </source>
</evidence>
<gene>
    <name evidence="2" type="ORF">LEM8419_01365</name>
</gene>
<reference evidence="2" key="1">
    <citation type="submission" date="2021-12" db="EMBL/GenBank/DDBJ databases">
        <authorList>
            <person name="Rodrigo-Torres L."/>
            <person name="Arahal R. D."/>
            <person name="Lucena T."/>
        </authorList>
    </citation>
    <scope>NUCLEOTIDE SEQUENCE</scope>
    <source>
        <strain evidence="2">CECT 8419</strain>
    </source>
</reference>
<dbReference type="Proteomes" id="UP000837803">
    <property type="component" value="Unassembled WGS sequence"/>
</dbReference>
<feature type="transmembrane region" description="Helical" evidence="1">
    <location>
        <begin position="392"/>
        <end position="411"/>
    </location>
</feature>
<feature type="transmembrane region" description="Helical" evidence="1">
    <location>
        <begin position="149"/>
        <end position="169"/>
    </location>
</feature>
<keyword evidence="1" id="KW-0812">Transmembrane</keyword>
<feature type="transmembrane region" description="Helical" evidence="1">
    <location>
        <begin position="210"/>
        <end position="236"/>
    </location>
</feature>
<feature type="transmembrane region" description="Helical" evidence="1">
    <location>
        <begin position="256"/>
        <end position="277"/>
    </location>
</feature>
<keyword evidence="1" id="KW-0472">Membrane</keyword>
<comment type="caution">
    <text evidence="2">The sequence shown here is derived from an EMBL/GenBank/DDBJ whole genome shotgun (WGS) entry which is preliminary data.</text>
</comment>
<dbReference type="RefSeq" id="WP_238750271.1">
    <property type="nucleotide sequence ID" value="NZ_CAKLPZ010000001.1"/>
</dbReference>
<feature type="transmembrane region" description="Helical" evidence="1">
    <location>
        <begin position="121"/>
        <end position="142"/>
    </location>
</feature>
<evidence type="ECO:0000313" key="3">
    <source>
        <dbReference type="Proteomes" id="UP000837803"/>
    </source>
</evidence>
<feature type="transmembrane region" description="Helical" evidence="1">
    <location>
        <begin position="7"/>
        <end position="23"/>
    </location>
</feature>
<feature type="transmembrane region" description="Helical" evidence="1">
    <location>
        <begin position="337"/>
        <end position="357"/>
    </location>
</feature>
<feature type="transmembrane region" description="Helical" evidence="1">
    <location>
        <begin position="312"/>
        <end position="331"/>
    </location>
</feature>
<evidence type="ECO:0000256" key="1">
    <source>
        <dbReference type="SAM" id="Phobius"/>
    </source>
</evidence>
<feature type="transmembrane region" description="Helical" evidence="1">
    <location>
        <begin position="94"/>
        <end position="115"/>
    </location>
</feature>
<keyword evidence="1" id="KW-1133">Transmembrane helix</keyword>
<proteinExistence type="predicted"/>
<name>A0ABM9AZM1_9BACT</name>
<feature type="transmembrane region" description="Helical" evidence="1">
    <location>
        <begin position="369"/>
        <end position="386"/>
    </location>
</feature>
<accession>A0ABM9AZM1</accession>
<protein>
    <recommendedName>
        <fullName evidence="4">Glycosyltransferase RgtA/B/C/D-like domain-containing protein</fullName>
    </recommendedName>
</protein>
<evidence type="ECO:0000313" key="2">
    <source>
        <dbReference type="EMBL" id="CAH1000217.1"/>
    </source>
</evidence>
<dbReference type="EMBL" id="CAKLPZ010000001">
    <property type="protein sequence ID" value="CAH1000217.1"/>
    <property type="molecule type" value="Genomic_DNA"/>
</dbReference>
<feature type="transmembrane region" description="Helical" evidence="1">
    <location>
        <begin position="35"/>
        <end position="52"/>
    </location>
</feature>